<evidence type="ECO:0000313" key="3">
    <source>
        <dbReference type="EMBL" id="OHT02598.1"/>
    </source>
</evidence>
<dbReference type="GeneID" id="94828141"/>
<keyword evidence="2" id="KW-0812">Transmembrane</keyword>
<feature type="compositionally biased region" description="Acidic residues" evidence="1">
    <location>
        <begin position="295"/>
        <end position="309"/>
    </location>
</feature>
<keyword evidence="2" id="KW-0472">Membrane</keyword>
<gene>
    <name evidence="3" type="ORF">TRFO_07007</name>
</gene>
<feature type="compositionally biased region" description="Polar residues" evidence="1">
    <location>
        <begin position="265"/>
        <end position="281"/>
    </location>
</feature>
<comment type="caution">
    <text evidence="3">The sequence shown here is derived from an EMBL/GenBank/DDBJ whole genome shotgun (WGS) entry which is preliminary data.</text>
</comment>
<dbReference type="AlphaFoldDB" id="A0A1J4JYM3"/>
<feature type="compositionally biased region" description="Polar residues" evidence="1">
    <location>
        <begin position="242"/>
        <end position="254"/>
    </location>
</feature>
<keyword evidence="4" id="KW-1185">Reference proteome</keyword>
<keyword evidence="2" id="KW-1133">Transmembrane helix</keyword>
<organism evidence="3 4">
    <name type="scientific">Tritrichomonas foetus</name>
    <dbReference type="NCBI Taxonomy" id="1144522"/>
    <lineage>
        <taxon>Eukaryota</taxon>
        <taxon>Metamonada</taxon>
        <taxon>Parabasalia</taxon>
        <taxon>Tritrichomonadida</taxon>
        <taxon>Tritrichomonadidae</taxon>
        <taxon>Tritrichomonas</taxon>
    </lineage>
</organism>
<feature type="transmembrane region" description="Helical" evidence="2">
    <location>
        <begin position="33"/>
        <end position="56"/>
    </location>
</feature>
<reference evidence="3" key="1">
    <citation type="submission" date="2016-10" db="EMBL/GenBank/DDBJ databases">
        <authorList>
            <person name="Benchimol M."/>
            <person name="Almeida L.G."/>
            <person name="Vasconcelos A.T."/>
            <person name="Perreira-Neves A."/>
            <person name="Rosa I.A."/>
            <person name="Tasca T."/>
            <person name="Bogo M.R."/>
            <person name="de Souza W."/>
        </authorList>
    </citation>
    <scope>NUCLEOTIDE SEQUENCE [LARGE SCALE GENOMIC DNA]</scope>
    <source>
        <strain evidence="3">K</strain>
    </source>
</reference>
<protein>
    <submittedName>
        <fullName evidence="3">Uncharacterized protein</fullName>
    </submittedName>
</protein>
<accession>A0A1J4JYM3</accession>
<feature type="transmembrane region" description="Helical" evidence="2">
    <location>
        <begin position="103"/>
        <end position="125"/>
    </location>
</feature>
<evidence type="ECO:0000313" key="4">
    <source>
        <dbReference type="Proteomes" id="UP000179807"/>
    </source>
</evidence>
<dbReference type="VEuPathDB" id="TrichDB:TRFO_07007"/>
<evidence type="ECO:0000256" key="1">
    <source>
        <dbReference type="SAM" id="MobiDB-lite"/>
    </source>
</evidence>
<dbReference type="EMBL" id="MLAK01000860">
    <property type="protein sequence ID" value="OHT02598.1"/>
    <property type="molecule type" value="Genomic_DNA"/>
</dbReference>
<dbReference type="Proteomes" id="UP000179807">
    <property type="component" value="Unassembled WGS sequence"/>
</dbReference>
<evidence type="ECO:0000256" key="2">
    <source>
        <dbReference type="SAM" id="Phobius"/>
    </source>
</evidence>
<dbReference type="RefSeq" id="XP_068355734.1">
    <property type="nucleotide sequence ID" value="XM_068493437.1"/>
</dbReference>
<feature type="transmembrane region" description="Helical" evidence="2">
    <location>
        <begin position="68"/>
        <end position="91"/>
    </location>
</feature>
<name>A0A1J4JYM3_9EUKA</name>
<feature type="region of interest" description="Disordered" evidence="1">
    <location>
        <begin position="236"/>
        <end position="309"/>
    </location>
</feature>
<sequence>MINEKVKILNVHKKMNLGFEDLNKTGIKGVVTFWLRCLLFLLTLSLSAFSFYWMAITATKIWTRSINSSLLVANLFLALITLASFAFLLLSRLNIKIVYSVQFTHHVFVVLSFIGQVICCILMSLSTPSSSETYHNSITDFCSRYPSDPVVTNFIASHNTEFAIISYVASRSTDLYPSIAAFFGIWFASTVIYIACSSAITDRPEQSPLLNDQQQNVDSPISLHKEDNENRQNVHENLLPSDGQSESYGSQPVMQQHLKTKDEAQNSPANSPQAINNSQSPGGYAKIADPPYNPAEEEEYEYEEEEEIY</sequence>
<proteinExistence type="predicted"/>
<feature type="transmembrane region" description="Helical" evidence="2">
    <location>
        <begin position="175"/>
        <end position="196"/>
    </location>
</feature>